<dbReference type="SMART" id="SM00202">
    <property type="entry name" value="SR"/>
    <property type="match status" value="4"/>
</dbReference>
<feature type="disulfide bond" evidence="9">
    <location>
        <begin position="86"/>
        <end position="147"/>
    </location>
</feature>
<comment type="caution">
    <text evidence="9">Lacks conserved residue(s) required for the propagation of feature annotation.</text>
</comment>
<dbReference type="InterPro" id="IPR001190">
    <property type="entry name" value="SRCR"/>
</dbReference>
<protein>
    <submittedName>
        <fullName evidence="13">Neurotrypsin</fullName>
    </submittedName>
</protein>
<evidence type="ECO:0000256" key="1">
    <source>
        <dbReference type="ARBA" id="ARBA00004167"/>
    </source>
</evidence>
<dbReference type="AlphaFoldDB" id="A0AA35RSM6"/>
<keyword evidence="4" id="KW-0677">Repeat</keyword>
<feature type="disulfide bond" evidence="9">
    <location>
        <begin position="334"/>
        <end position="344"/>
    </location>
</feature>
<keyword evidence="2 11" id="KW-0812">Transmembrane</keyword>
<keyword evidence="6 11" id="KW-0472">Membrane</keyword>
<organism evidence="13 14">
    <name type="scientific">Geodia barretti</name>
    <name type="common">Barrett's horny sponge</name>
    <dbReference type="NCBI Taxonomy" id="519541"/>
    <lineage>
        <taxon>Eukaryota</taxon>
        <taxon>Metazoa</taxon>
        <taxon>Porifera</taxon>
        <taxon>Demospongiae</taxon>
        <taxon>Heteroscleromorpha</taxon>
        <taxon>Tetractinellida</taxon>
        <taxon>Astrophorina</taxon>
        <taxon>Geodiidae</taxon>
        <taxon>Geodia</taxon>
    </lineage>
</organism>
<dbReference type="Gene3D" id="3.10.250.10">
    <property type="entry name" value="SRCR-like domain"/>
    <property type="match status" value="4"/>
</dbReference>
<keyword evidence="3" id="KW-0732">Signal</keyword>
<keyword evidence="8" id="KW-0325">Glycoprotein</keyword>
<evidence type="ECO:0000256" key="10">
    <source>
        <dbReference type="SAM" id="MobiDB-lite"/>
    </source>
</evidence>
<name>A0AA35RSM6_GEOBA</name>
<accession>A0AA35RSM6</accession>
<keyword evidence="7 9" id="KW-1015">Disulfide bond</keyword>
<sequence length="623" mass="69072">MIHLNYLGCSGTEYRLIDCYSGSSSYAHNEDWSVTCLNDVPEQGEVMLNRSNYNYYYRGLLQVWLNGRWGVVSDTAWTIEDTNAVCRQLGRNGSYHTYYTFNRIPATLPIAADYVRCSGTENSLGECTYFSHSFSECSHDDDIGIICPPANCEDGDVRLRGTAGSEEEGLVLVCINKRWGLFCQNYNEENTKTLCRQLGYTYREVNYYGGGREITDMPVQNLTLHCHGDESRIFDCTYSRSGPSHCPYYDLTYISCEPASCVDGQVRLVDGATDVEGRVEICFSRRWGTISGDGWTQTESTIVCNDLGYEATGNDYSVRPATNSMPVFIKDVRCTGRQLSLLECGFRRNHTHSVHLEDVGVKCKKSECDDGDLRLVGGDSENDGLLQVCFSGRWGTVNRDGWTDVDTHVACRQLGFNNAGQYSANAVRNTLSTPIYMDNIGCHGTEARLTDCAYHRDTSEDSHSGDIWIDCSSSSNSANNIESDNNTATDSGDNVTGLIVALVAFVGLVLLSIAFVGYILWSKRLHKKMRVYYRNSAQGKGEGNVKIPDEPDSKDYEIPKCTTTTQDAHYASLSSSPPTKPSGIYEPLKLSTLERESCYAAPQKVTGGYGGVKGKKPPPPLRH</sequence>
<dbReference type="GO" id="GO:0016020">
    <property type="term" value="C:membrane"/>
    <property type="evidence" value="ECO:0007669"/>
    <property type="project" value="UniProtKB-SubCell"/>
</dbReference>
<evidence type="ECO:0000259" key="12">
    <source>
        <dbReference type="PROSITE" id="PS50287"/>
    </source>
</evidence>
<feature type="compositionally biased region" description="Basic residues" evidence="10">
    <location>
        <begin position="613"/>
        <end position="623"/>
    </location>
</feature>
<dbReference type="PROSITE" id="PS50287">
    <property type="entry name" value="SRCR_2"/>
    <property type="match status" value="4"/>
</dbReference>
<feature type="region of interest" description="Disordered" evidence="10">
    <location>
        <begin position="603"/>
        <end position="623"/>
    </location>
</feature>
<dbReference type="SUPFAM" id="SSF56487">
    <property type="entry name" value="SRCR-like"/>
    <property type="match status" value="4"/>
</dbReference>
<evidence type="ECO:0000256" key="4">
    <source>
        <dbReference type="ARBA" id="ARBA00022737"/>
    </source>
</evidence>
<evidence type="ECO:0000256" key="5">
    <source>
        <dbReference type="ARBA" id="ARBA00022989"/>
    </source>
</evidence>
<dbReference type="FunFam" id="3.10.250.10:FF:000016">
    <property type="entry name" value="Scavenger receptor cysteine-rich protein type 12"/>
    <property type="match status" value="3"/>
</dbReference>
<evidence type="ECO:0000256" key="9">
    <source>
        <dbReference type="PROSITE-ProRule" id="PRU00196"/>
    </source>
</evidence>
<feature type="disulfide bond" evidence="9">
    <location>
        <begin position="226"/>
        <end position="236"/>
    </location>
</feature>
<evidence type="ECO:0000313" key="14">
    <source>
        <dbReference type="Proteomes" id="UP001174909"/>
    </source>
</evidence>
<feature type="disulfide bond" evidence="9">
    <location>
        <begin position="442"/>
        <end position="452"/>
    </location>
</feature>
<feature type="transmembrane region" description="Helical" evidence="11">
    <location>
        <begin position="498"/>
        <end position="521"/>
    </location>
</feature>
<comment type="subcellular location">
    <subcellularLocation>
        <location evidence="1">Membrane</location>
        <topology evidence="1">Single-pass membrane protein</topology>
    </subcellularLocation>
</comment>
<evidence type="ECO:0000313" key="13">
    <source>
        <dbReference type="EMBL" id="CAI8015591.1"/>
    </source>
</evidence>
<dbReference type="InterPro" id="IPR036772">
    <property type="entry name" value="SRCR-like_dom_sf"/>
</dbReference>
<feature type="disulfide bond" evidence="9">
    <location>
        <begin position="195"/>
        <end position="256"/>
    </location>
</feature>
<dbReference type="PANTHER" id="PTHR19331">
    <property type="entry name" value="SCAVENGER RECEPTOR DOMAIN-CONTAINING"/>
    <property type="match status" value="1"/>
</dbReference>
<feature type="domain" description="SRCR" evidence="12">
    <location>
        <begin position="373"/>
        <end position="472"/>
    </location>
</feature>
<evidence type="ECO:0000256" key="11">
    <source>
        <dbReference type="SAM" id="Phobius"/>
    </source>
</evidence>
<feature type="region of interest" description="Disordered" evidence="10">
    <location>
        <begin position="567"/>
        <end position="586"/>
    </location>
</feature>
<gene>
    <name evidence="13" type="ORF">GBAR_LOCUS9633</name>
</gene>
<evidence type="ECO:0000256" key="8">
    <source>
        <dbReference type="ARBA" id="ARBA00023180"/>
    </source>
</evidence>
<feature type="compositionally biased region" description="Polar residues" evidence="10">
    <location>
        <begin position="567"/>
        <end position="577"/>
    </location>
</feature>
<feature type="domain" description="SRCR" evidence="12">
    <location>
        <begin position="46"/>
        <end position="148"/>
    </location>
</feature>
<evidence type="ECO:0000256" key="7">
    <source>
        <dbReference type="ARBA" id="ARBA00023157"/>
    </source>
</evidence>
<dbReference type="PRINTS" id="PR00258">
    <property type="entry name" value="SPERACTRCPTR"/>
</dbReference>
<evidence type="ECO:0000256" key="6">
    <source>
        <dbReference type="ARBA" id="ARBA00023136"/>
    </source>
</evidence>
<feature type="domain" description="SRCR" evidence="12">
    <location>
        <begin position="266"/>
        <end position="364"/>
    </location>
</feature>
<dbReference type="EMBL" id="CASHTH010001461">
    <property type="protein sequence ID" value="CAI8015591.1"/>
    <property type="molecule type" value="Genomic_DNA"/>
</dbReference>
<evidence type="ECO:0000256" key="2">
    <source>
        <dbReference type="ARBA" id="ARBA00022692"/>
    </source>
</evidence>
<comment type="caution">
    <text evidence="13">The sequence shown here is derived from an EMBL/GenBank/DDBJ whole genome shotgun (WGS) entry which is preliminary data.</text>
</comment>
<evidence type="ECO:0000256" key="3">
    <source>
        <dbReference type="ARBA" id="ARBA00022729"/>
    </source>
</evidence>
<keyword evidence="14" id="KW-1185">Reference proteome</keyword>
<proteinExistence type="predicted"/>
<reference evidence="13" key="1">
    <citation type="submission" date="2023-03" db="EMBL/GenBank/DDBJ databases">
        <authorList>
            <person name="Steffen K."/>
            <person name="Cardenas P."/>
        </authorList>
    </citation>
    <scope>NUCLEOTIDE SEQUENCE</scope>
</reference>
<dbReference type="Proteomes" id="UP001174909">
    <property type="component" value="Unassembled WGS sequence"/>
</dbReference>
<dbReference type="Pfam" id="PF00530">
    <property type="entry name" value="SRCR"/>
    <property type="match status" value="4"/>
</dbReference>
<feature type="domain" description="SRCR" evidence="12">
    <location>
        <begin position="157"/>
        <end position="257"/>
    </location>
</feature>
<feature type="disulfide bond" evidence="9">
    <location>
        <begin position="117"/>
        <end position="127"/>
    </location>
</feature>
<dbReference type="PANTHER" id="PTHR19331:SF487">
    <property type="entry name" value="SOLUBLE SCAVENGER RECEPTOR CYSTEINE-RICH DOMAIN-CONTAINING PROTEIN SSC5D"/>
    <property type="match status" value="1"/>
</dbReference>
<keyword evidence="5 11" id="KW-1133">Transmembrane helix</keyword>